<comment type="similarity">
    <text evidence="1">Belongs to the thioesterase family.</text>
</comment>
<accession>A0ABP6LII0</accession>
<dbReference type="Proteomes" id="UP001501532">
    <property type="component" value="Unassembled WGS sequence"/>
</dbReference>
<dbReference type="Pfam" id="PF00975">
    <property type="entry name" value="Thioesterase"/>
    <property type="match status" value="1"/>
</dbReference>
<feature type="domain" description="Thioesterase" evidence="3">
    <location>
        <begin position="43"/>
        <end position="132"/>
    </location>
</feature>
<dbReference type="InterPro" id="IPR029058">
    <property type="entry name" value="AB_hydrolase_fold"/>
</dbReference>
<sequence length="272" mass="29732">MGIRRRQALPGPWRRCTGPGVPESSGVPGRQFLHLLGREADLNRPFFGVQAHGINDGETPYDTIRETAAADVAEIRRVQPSGPYALWGYSFGARVAFEAAWQLEQAGEKVEHLLLICPGNPKVREEDGRTWGREASFGNPAYLKIPFSVFAGTVHGPAVDARLAQAHDEDGFVSYVHGLCPSLDEAVIRRITRIVGTTYEFEYTFRELAERTLEAPITLFKAQGDDHSFIDGRSGCSAAAPRVVELKGDHCSVLKEHGVAELVAAVRAAMGH</sequence>
<name>A0ABP6LII0_9ACTN</name>
<evidence type="ECO:0000256" key="2">
    <source>
        <dbReference type="SAM" id="MobiDB-lite"/>
    </source>
</evidence>
<reference evidence="5" key="1">
    <citation type="journal article" date="2019" name="Int. J. Syst. Evol. Microbiol.">
        <title>The Global Catalogue of Microorganisms (GCM) 10K type strain sequencing project: providing services to taxonomists for standard genome sequencing and annotation.</title>
        <authorList>
            <consortium name="The Broad Institute Genomics Platform"/>
            <consortium name="The Broad Institute Genome Sequencing Center for Infectious Disease"/>
            <person name="Wu L."/>
            <person name="Ma J."/>
        </authorList>
    </citation>
    <scope>NUCLEOTIDE SEQUENCE [LARGE SCALE GENOMIC DNA]</scope>
    <source>
        <strain evidence="5">JCM 9091</strain>
    </source>
</reference>
<evidence type="ECO:0000313" key="4">
    <source>
        <dbReference type="EMBL" id="GAA3043022.1"/>
    </source>
</evidence>
<dbReference type="InterPro" id="IPR001031">
    <property type="entry name" value="Thioesterase"/>
</dbReference>
<proteinExistence type="inferred from homology"/>
<dbReference type="InterPro" id="IPR012223">
    <property type="entry name" value="TEII"/>
</dbReference>
<evidence type="ECO:0000259" key="3">
    <source>
        <dbReference type="Pfam" id="PF00975"/>
    </source>
</evidence>
<dbReference type="EMBL" id="BAAAUF010000018">
    <property type="protein sequence ID" value="GAA3043022.1"/>
    <property type="molecule type" value="Genomic_DNA"/>
</dbReference>
<protein>
    <recommendedName>
        <fullName evidence="3">Thioesterase domain-containing protein</fullName>
    </recommendedName>
</protein>
<evidence type="ECO:0000256" key="1">
    <source>
        <dbReference type="ARBA" id="ARBA00007169"/>
    </source>
</evidence>
<keyword evidence="5" id="KW-1185">Reference proteome</keyword>
<gene>
    <name evidence="4" type="ORF">GCM10010448_27250</name>
</gene>
<dbReference type="PANTHER" id="PTHR11487">
    <property type="entry name" value="THIOESTERASE"/>
    <property type="match status" value="1"/>
</dbReference>
<dbReference type="SUPFAM" id="SSF53474">
    <property type="entry name" value="alpha/beta-Hydrolases"/>
    <property type="match status" value="1"/>
</dbReference>
<feature type="region of interest" description="Disordered" evidence="2">
    <location>
        <begin position="1"/>
        <end position="24"/>
    </location>
</feature>
<dbReference type="PANTHER" id="PTHR11487:SF0">
    <property type="entry name" value="S-ACYL FATTY ACID SYNTHASE THIOESTERASE, MEDIUM CHAIN"/>
    <property type="match status" value="1"/>
</dbReference>
<comment type="caution">
    <text evidence="4">The sequence shown here is derived from an EMBL/GenBank/DDBJ whole genome shotgun (WGS) entry which is preliminary data.</text>
</comment>
<evidence type="ECO:0000313" key="5">
    <source>
        <dbReference type="Proteomes" id="UP001501532"/>
    </source>
</evidence>
<dbReference type="Gene3D" id="3.40.50.1820">
    <property type="entry name" value="alpha/beta hydrolase"/>
    <property type="match status" value="1"/>
</dbReference>
<organism evidence="4 5">
    <name type="scientific">Streptomyces glomeratus</name>
    <dbReference type="NCBI Taxonomy" id="284452"/>
    <lineage>
        <taxon>Bacteria</taxon>
        <taxon>Bacillati</taxon>
        <taxon>Actinomycetota</taxon>
        <taxon>Actinomycetes</taxon>
        <taxon>Kitasatosporales</taxon>
        <taxon>Streptomycetaceae</taxon>
        <taxon>Streptomyces</taxon>
    </lineage>
</organism>